<dbReference type="EMBL" id="JABFOF010000002">
    <property type="protein sequence ID" value="KAG2405375.1"/>
    <property type="molecule type" value="Genomic_DNA"/>
</dbReference>
<organism evidence="2 3">
    <name type="scientific">Phaseolus angularis</name>
    <name type="common">Azuki bean</name>
    <name type="synonym">Vigna angularis</name>
    <dbReference type="NCBI Taxonomy" id="3914"/>
    <lineage>
        <taxon>Eukaryota</taxon>
        <taxon>Viridiplantae</taxon>
        <taxon>Streptophyta</taxon>
        <taxon>Embryophyta</taxon>
        <taxon>Tracheophyta</taxon>
        <taxon>Spermatophyta</taxon>
        <taxon>Magnoliopsida</taxon>
        <taxon>eudicotyledons</taxon>
        <taxon>Gunneridae</taxon>
        <taxon>Pentapetalae</taxon>
        <taxon>rosids</taxon>
        <taxon>fabids</taxon>
        <taxon>Fabales</taxon>
        <taxon>Fabaceae</taxon>
        <taxon>Papilionoideae</taxon>
        <taxon>50 kb inversion clade</taxon>
        <taxon>NPAAA clade</taxon>
        <taxon>indigoferoid/millettioid clade</taxon>
        <taxon>Phaseoleae</taxon>
        <taxon>Vigna</taxon>
    </lineage>
</organism>
<evidence type="ECO:0000313" key="3">
    <source>
        <dbReference type="Proteomes" id="UP000743370"/>
    </source>
</evidence>
<protein>
    <submittedName>
        <fullName evidence="2">Uncharacterized protein</fullName>
    </submittedName>
</protein>
<name>A0A8T0L5V9_PHAAN</name>
<evidence type="ECO:0000256" key="1">
    <source>
        <dbReference type="SAM" id="MobiDB-lite"/>
    </source>
</evidence>
<dbReference type="Proteomes" id="UP000743370">
    <property type="component" value="Unassembled WGS sequence"/>
</dbReference>
<evidence type="ECO:0000313" key="2">
    <source>
        <dbReference type="EMBL" id="KAG2405375.1"/>
    </source>
</evidence>
<dbReference type="AlphaFoldDB" id="A0A8T0L5V9"/>
<proteinExistence type="predicted"/>
<reference evidence="2 3" key="1">
    <citation type="submission" date="2020-05" db="EMBL/GenBank/DDBJ databases">
        <title>Vigna angularis (adzuki bean) Var. LongXiaoDou No. 4 denovo assembly.</title>
        <authorList>
            <person name="Xiang H."/>
        </authorList>
    </citation>
    <scope>NUCLEOTIDE SEQUENCE [LARGE SCALE GENOMIC DNA]</scope>
    <source>
        <tissue evidence="2">Leaf</tissue>
    </source>
</reference>
<feature type="region of interest" description="Disordered" evidence="1">
    <location>
        <begin position="57"/>
        <end position="79"/>
    </location>
</feature>
<sequence>MELQVFTEAILKIKHSNDTCGFSNVSFTKTSSFLCTTSLVTRTCRVGGQILLRPPRDGDLPVGWTPRRKDGVPDQNLSGEPAVTSAEFMAFSPEISASTPYS</sequence>
<comment type="caution">
    <text evidence="2">The sequence shown here is derived from an EMBL/GenBank/DDBJ whole genome shotgun (WGS) entry which is preliminary data.</text>
</comment>
<gene>
    <name evidence="2" type="ORF">HKW66_Vig0046300</name>
</gene>
<accession>A0A8T0L5V9</accession>